<evidence type="ECO:0000313" key="2">
    <source>
        <dbReference type="EMBL" id="KDQ59552.1"/>
    </source>
</evidence>
<name>A0A067Q7T7_9AGAM</name>
<feature type="region of interest" description="Disordered" evidence="1">
    <location>
        <begin position="141"/>
        <end position="176"/>
    </location>
</feature>
<feature type="compositionally biased region" description="Low complexity" evidence="1">
    <location>
        <begin position="273"/>
        <end position="282"/>
    </location>
</feature>
<sequence length="377" mass="41532">MDAEDQTMLENSPSLANFDAGLSYDRVRRVDNIIDAGVEWTEEVASAFAEGLSIYHTDQSPVSAHRCELIRSFVEARSGQALTLQQVQDRLLRDDSQTTSVLPWVPFQRKDLSRSRDRLEGIHEDVGEPMDMDAMDVSEPSTAYTWGSSEPIEPTSTYPTASLPPRQSSSSMSRRRLASNIPALHCQVNIPISQSFPSAVSSEGFIPSEPQTPIPQTPLEQMLHTPLEPPETPRHTVRPEERSKLTASQWSTGLPSPLAAYYSPTFQSEMALSSANSSRSSSPVPGRPPMLRLHSKTRPVLCLPRRLSYSHATRMPPSPLSASGTERFFNPSPIARDGALSSPLTTCTFPPGRRMDELHELESPFSTPVLGANAYFG</sequence>
<keyword evidence="3" id="KW-1185">Reference proteome</keyword>
<organism evidence="2 3">
    <name type="scientific">Jaapia argillacea MUCL 33604</name>
    <dbReference type="NCBI Taxonomy" id="933084"/>
    <lineage>
        <taxon>Eukaryota</taxon>
        <taxon>Fungi</taxon>
        <taxon>Dikarya</taxon>
        <taxon>Basidiomycota</taxon>
        <taxon>Agaricomycotina</taxon>
        <taxon>Agaricomycetes</taxon>
        <taxon>Agaricomycetidae</taxon>
        <taxon>Jaapiales</taxon>
        <taxon>Jaapiaceae</taxon>
        <taxon>Jaapia</taxon>
    </lineage>
</organism>
<dbReference type="OrthoDB" id="2804739at2759"/>
<dbReference type="Proteomes" id="UP000027265">
    <property type="component" value="Unassembled WGS sequence"/>
</dbReference>
<accession>A0A067Q7T7</accession>
<dbReference type="STRING" id="933084.A0A067Q7T7"/>
<protein>
    <submittedName>
        <fullName evidence="2">Uncharacterized protein</fullName>
    </submittedName>
</protein>
<feature type="region of interest" description="Disordered" evidence="1">
    <location>
        <begin position="273"/>
        <end position="292"/>
    </location>
</feature>
<feature type="compositionally biased region" description="Polar residues" evidence="1">
    <location>
        <begin position="141"/>
        <end position="160"/>
    </location>
</feature>
<dbReference type="EMBL" id="KL197715">
    <property type="protein sequence ID" value="KDQ59552.1"/>
    <property type="molecule type" value="Genomic_DNA"/>
</dbReference>
<feature type="compositionally biased region" description="Basic and acidic residues" evidence="1">
    <location>
        <begin position="231"/>
        <end position="244"/>
    </location>
</feature>
<dbReference type="AlphaFoldDB" id="A0A067Q7T7"/>
<dbReference type="InParanoid" id="A0A067Q7T7"/>
<evidence type="ECO:0000313" key="3">
    <source>
        <dbReference type="Proteomes" id="UP000027265"/>
    </source>
</evidence>
<proteinExistence type="predicted"/>
<feature type="compositionally biased region" description="Low complexity" evidence="1">
    <location>
        <begin position="161"/>
        <end position="172"/>
    </location>
</feature>
<feature type="region of interest" description="Disordered" evidence="1">
    <location>
        <begin position="223"/>
        <end position="249"/>
    </location>
</feature>
<reference evidence="3" key="1">
    <citation type="journal article" date="2014" name="Proc. Natl. Acad. Sci. U.S.A.">
        <title>Extensive sampling of basidiomycete genomes demonstrates inadequacy of the white-rot/brown-rot paradigm for wood decay fungi.</title>
        <authorList>
            <person name="Riley R."/>
            <person name="Salamov A.A."/>
            <person name="Brown D.W."/>
            <person name="Nagy L.G."/>
            <person name="Floudas D."/>
            <person name="Held B.W."/>
            <person name="Levasseur A."/>
            <person name="Lombard V."/>
            <person name="Morin E."/>
            <person name="Otillar R."/>
            <person name="Lindquist E.A."/>
            <person name="Sun H."/>
            <person name="LaButti K.M."/>
            <person name="Schmutz J."/>
            <person name="Jabbour D."/>
            <person name="Luo H."/>
            <person name="Baker S.E."/>
            <person name="Pisabarro A.G."/>
            <person name="Walton J.D."/>
            <person name="Blanchette R.A."/>
            <person name="Henrissat B."/>
            <person name="Martin F."/>
            <person name="Cullen D."/>
            <person name="Hibbett D.S."/>
            <person name="Grigoriev I.V."/>
        </authorList>
    </citation>
    <scope>NUCLEOTIDE SEQUENCE [LARGE SCALE GENOMIC DNA]</scope>
    <source>
        <strain evidence="3">MUCL 33604</strain>
    </source>
</reference>
<evidence type="ECO:0000256" key="1">
    <source>
        <dbReference type="SAM" id="MobiDB-lite"/>
    </source>
</evidence>
<dbReference type="HOGENOM" id="CLU_776488_0_0_1"/>
<gene>
    <name evidence="2" type="ORF">JAAARDRAFT_33132</name>
</gene>